<keyword evidence="4" id="KW-1185">Reference proteome</keyword>
<dbReference type="EMBL" id="AP021879">
    <property type="protein sequence ID" value="BBO90545.1"/>
    <property type="molecule type" value="Genomic_DNA"/>
</dbReference>
<evidence type="ECO:0000313" key="3">
    <source>
        <dbReference type="EMBL" id="BBO90545.1"/>
    </source>
</evidence>
<dbReference type="AlphaFoldDB" id="A0A5K8AD38"/>
<gene>
    <name evidence="3" type="ORF">DSCOOX_37250</name>
</gene>
<evidence type="ECO:0000313" key="4">
    <source>
        <dbReference type="Proteomes" id="UP000422108"/>
    </source>
</evidence>
<accession>A0A5K8AD38</accession>
<keyword evidence="2" id="KW-0812">Transmembrane</keyword>
<protein>
    <submittedName>
        <fullName evidence="3">Uncharacterized protein</fullName>
    </submittedName>
</protein>
<feature type="transmembrane region" description="Helical" evidence="2">
    <location>
        <begin position="71"/>
        <end position="92"/>
    </location>
</feature>
<dbReference type="Proteomes" id="UP000422108">
    <property type="component" value="Chromosome"/>
</dbReference>
<reference evidence="3 4" key="1">
    <citation type="submission" date="2019-11" db="EMBL/GenBank/DDBJ databases">
        <title>Comparative genomics of hydrocarbon-degrading Desulfosarcina strains.</title>
        <authorList>
            <person name="Watanabe M."/>
            <person name="Kojima H."/>
            <person name="Fukui M."/>
        </authorList>
    </citation>
    <scope>NUCLEOTIDE SEQUENCE [LARGE SCALE GENOMIC DNA]</scope>
    <source>
        <strain evidence="4">oXyS1</strain>
    </source>
</reference>
<evidence type="ECO:0000256" key="2">
    <source>
        <dbReference type="SAM" id="Phobius"/>
    </source>
</evidence>
<sequence length="177" mass="19085">MNQAYNDPAIPHAHGQSRSGLPQNRLRSFGLTMIVMGASFMLYYLGLFGSVEGPLTPDKIGMALSTWGVTQRHVIITLLSVLIGALSWNWIFNLTSLAIGSRLTCTASGKGTTDVCGGSVKRIRRVSKRSGKTVVEYLCAHGHRQSSAHFHPLKKGAVSYTVCLACGSFVLIALFCV</sequence>
<feature type="region of interest" description="Disordered" evidence="1">
    <location>
        <begin position="1"/>
        <end position="21"/>
    </location>
</feature>
<feature type="transmembrane region" description="Helical" evidence="2">
    <location>
        <begin position="157"/>
        <end position="175"/>
    </location>
</feature>
<keyword evidence="2" id="KW-1133">Transmembrane helix</keyword>
<proteinExistence type="predicted"/>
<dbReference type="RefSeq" id="WP_155311593.1">
    <property type="nucleotide sequence ID" value="NZ_AP021879.1"/>
</dbReference>
<keyword evidence="2" id="KW-0472">Membrane</keyword>
<evidence type="ECO:0000256" key="1">
    <source>
        <dbReference type="SAM" id="MobiDB-lite"/>
    </source>
</evidence>
<name>A0A5K8AD38_9BACT</name>
<feature type="transmembrane region" description="Helical" evidence="2">
    <location>
        <begin position="28"/>
        <end position="51"/>
    </location>
</feature>
<organism evidence="3 4">
    <name type="scientific">Desulfosarcina ovata subsp. ovata</name>
    <dbReference type="NCBI Taxonomy" id="2752305"/>
    <lineage>
        <taxon>Bacteria</taxon>
        <taxon>Pseudomonadati</taxon>
        <taxon>Thermodesulfobacteriota</taxon>
        <taxon>Desulfobacteria</taxon>
        <taxon>Desulfobacterales</taxon>
        <taxon>Desulfosarcinaceae</taxon>
        <taxon>Desulfosarcina</taxon>
    </lineage>
</organism>